<evidence type="ECO:0000259" key="3">
    <source>
        <dbReference type="SMART" id="SM00047"/>
    </source>
</evidence>
<gene>
    <name evidence="4" type="ORF">AWB69_03878</name>
</gene>
<keyword evidence="1" id="KW-0378">Hydrolase</keyword>
<name>A0A158H5Q3_9BURK</name>
<feature type="domain" description="Mannosyl-glycoprotein endo-beta-N-acetylglucosamidase-like" evidence="3">
    <location>
        <begin position="14"/>
        <end position="156"/>
    </location>
</feature>
<dbReference type="PANTHER" id="PTHR33308">
    <property type="entry name" value="PEPTIDOGLYCAN HYDROLASE FLGJ"/>
    <property type="match status" value="1"/>
</dbReference>
<dbReference type="AlphaFoldDB" id="A0A158H5Q3"/>
<dbReference type="Gene3D" id="1.10.530.10">
    <property type="match status" value="1"/>
</dbReference>
<dbReference type="InterPro" id="IPR002901">
    <property type="entry name" value="MGlyc_endo_b_GlcNAc-like_dom"/>
</dbReference>
<feature type="compositionally biased region" description="Low complexity" evidence="2">
    <location>
        <begin position="177"/>
        <end position="197"/>
    </location>
</feature>
<dbReference type="InterPro" id="IPR051056">
    <property type="entry name" value="Glycosyl_Hydrolase_73"/>
</dbReference>
<dbReference type="RefSeq" id="WP_075643944.1">
    <property type="nucleotide sequence ID" value="NZ_FCOK02000025.1"/>
</dbReference>
<dbReference type="Pfam" id="PF01832">
    <property type="entry name" value="Glucosaminidase"/>
    <property type="match status" value="1"/>
</dbReference>
<dbReference type="GO" id="GO:0004040">
    <property type="term" value="F:amidase activity"/>
    <property type="evidence" value="ECO:0007669"/>
    <property type="project" value="InterPro"/>
</dbReference>
<sequence>MADDLAQVSNADLLSSLPPSPQVFAALYAPVAQQVGQKIGVDPQLLLGQWGHESGWGAHIIPGTNNLGNIKDPNGKGPTATDNANGSKDSYAAYNTPQDFGNAYASLIQSRYPGAVGAGSDVSKFTKGLARYAEDPSYALRIAAAAKSVPTGAVSNAPAQPAIGQVSDADLMSSLNPTASAGNAPPTASTSTPAQSSLGQVSDADLMASLNLPVPPKGGVPSTVSTAASLSPGETDVTGQPAPPLTDRQKAAGAVQEALEGGPLNQFTHGIASGAANLVGGAGQLIAHGVGSALDYFNPPKQNLAGLITGQQPQSLGQKIAGAGDTAAQFLNQDTPNSVAGQVGRMVGAAALPLPGNGLVSGAAGGAAMGVAQPVLNNPTQNYWTQKAIQAGTGAAVGGAAGALGKVIGGANVSPEARALMDQGVTLTPGQALGGLAKSTESKLTSVPVVGDAVKSAQNNAIDQFNRVMYQNALAPIGQTLPKAVKTGSEGIDHVATQIGNVYQAIEPQVTFAPRGQFLQDLNSIRADLAQNSPASLDQFDSIVQNQIENKLQGTQGNGYLTGAQWGNTRSAINGIARNQRTGNATPDNRMLADALGDLNEAINNQVFRNSPPTVQPQLQQANSAWARYKQIESAAGGTGASNNGNVFTPAQLTAAIRRGSTAYQKATNSGLNADVAQSAQQVLGGGYPDSGTAGRSALIGIPVMMGELASHGHPAMAAGAGAGLLGGTAAYGTQAGRAAMLALLARRPDLLQQIGGGMGALAPQVGAAAVNGQNLGK</sequence>
<feature type="region of interest" description="Disordered" evidence="2">
    <location>
        <begin position="173"/>
        <end position="197"/>
    </location>
</feature>
<dbReference type="GO" id="GO:0071973">
    <property type="term" value="P:bacterial-type flagellum-dependent cell motility"/>
    <property type="evidence" value="ECO:0007669"/>
    <property type="project" value="TreeGrafter"/>
</dbReference>
<protein>
    <submittedName>
        <fullName evidence="4">Lytic transglycosylase catalytic subunit</fullName>
    </submittedName>
</protein>
<evidence type="ECO:0000256" key="2">
    <source>
        <dbReference type="SAM" id="MobiDB-lite"/>
    </source>
</evidence>
<dbReference type="PANTHER" id="PTHR33308:SF9">
    <property type="entry name" value="PEPTIDOGLYCAN HYDROLASE FLGJ"/>
    <property type="match status" value="1"/>
</dbReference>
<evidence type="ECO:0000256" key="1">
    <source>
        <dbReference type="ARBA" id="ARBA00022801"/>
    </source>
</evidence>
<organism evidence="4 5">
    <name type="scientific">Caballeronia udeis</name>
    <dbReference type="NCBI Taxonomy" id="1232866"/>
    <lineage>
        <taxon>Bacteria</taxon>
        <taxon>Pseudomonadati</taxon>
        <taxon>Pseudomonadota</taxon>
        <taxon>Betaproteobacteria</taxon>
        <taxon>Burkholderiales</taxon>
        <taxon>Burkholderiaceae</taxon>
        <taxon>Caballeronia</taxon>
    </lineage>
</organism>
<accession>A0A158H5Q3</accession>
<dbReference type="EMBL" id="FCOK02000025">
    <property type="protein sequence ID" value="SAL39269.1"/>
    <property type="molecule type" value="Genomic_DNA"/>
</dbReference>
<dbReference type="SMART" id="SM00047">
    <property type="entry name" value="LYZ2"/>
    <property type="match status" value="1"/>
</dbReference>
<feature type="region of interest" description="Disordered" evidence="2">
    <location>
        <begin position="209"/>
        <end position="247"/>
    </location>
</feature>
<dbReference type="SUPFAM" id="SSF53955">
    <property type="entry name" value="Lysozyme-like"/>
    <property type="match status" value="1"/>
</dbReference>
<reference evidence="4 5" key="1">
    <citation type="submission" date="2016-01" db="EMBL/GenBank/DDBJ databases">
        <authorList>
            <person name="Oliw E.H."/>
        </authorList>
    </citation>
    <scope>NUCLEOTIDE SEQUENCE [LARGE SCALE GENOMIC DNA]</scope>
    <source>
        <strain evidence="4">LMG 27134</strain>
    </source>
</reference>
<evidence type="ECO:0000313" key="4">
    <source>
        <dbReference type="EMBL" id="SAL39269.1"/>
    </source>
</evidence>
<proteinExistence type="predicted"/>
<dbReference type="OrthoDB" id="8968783at2"/>
<dbReference type="Proteomes" id="UP000054683">
    <property type="component" value="Unassembled WGS sequence"/>
</dbReference>
<evidence type="ECO:0000313" key="5">
    <source>
        <dbReference type="Proteomes" id="UP000054683"/>
    </source>
</evidence>
<dbReference type="InterPro" id="IPR023346">
    <property type="entry name" value="Lysozyme-like_dom_sf"/>
</dbReference>